<dbReference type="STRING" id="101091.A0A1C7N342"/>
<feature type="domain" description="AAA+ ATPase" evidence="7">
    <location>
        <begin position="31"/>
        <end position="191"/>
    </location>
</feature>
<dbReference type="PANTHER" id="PTHR12705:SF0">
    <property type="entry name" value="ORIGIN RECOGNITION COMPLEX SUBUNIT 5"/>
    <property type="match status" value="1"/>
</dbReference>
<dbReference type="Gene3D" id="3.40.50.300">
    <property type="entry name" value="P-loop containing nucleotide triphosphate hydrolases"/>
    <property type="match status" value="1"/>
</dbReference>
<sequence length="449" mass="52246">MPSLRERFPGREKQIDQLESITFGSELSNYTPQSIFVYGPPSTGKTTLVRQFFGPHGVYVNCIECFTPRLIFEHAHDTLVRHQPSQNNQYTSSRKIENAQQFVKALREGISPDRGTVYLILDHAERIRDMPGNLLPVLLRMGELTEKNLCLVMISNIVFEKFRIKGGAVDPYLVRFAEYTREDTIRILQMDYTPTDDLDLDFYTGFLEVIYAMFQINCKDLNELRYFASLLYPIYIRPIQEGRLDKKEKAKLLYEAKPYFSSATEKLYLREISSAEWTRDMLKDNDDDEDNHKIDRDEQKIGKAEVELPFYAKFLLIAAYLASYNPPRFDVRYFAKSAEERKKKKGGGTRKGRVDKLGGKMRQQLLGPKAFPVERMLAIFYSILEDSLEDTIDIQLQITSLTTLRLLVRATNMDRLDGAKYKCNVNFDFIRSIAKSVRFEIEHYLYDFS</sequence>
<dbReference type="GO" id="GO:0003688">
    <property type="term" value="F:DNA replication origin binding"/>
    <property type="evidence" value="ECO:0007669"/>
    <property type="project" value="TreeGrafter"/>
</dbReference>
<keyword evidence="4" id="KW-0547">Nucleotide-binding</keyword>
<reference evidence="8 9" key="1">
    <citation type="submission" date="2016-03" db="EMBL/GenBank/DDBJ databases">
        <title>Choanephora cucurbitarum.</title>
        <authorList>
            <person name="Min B."/>
            <person name="Park H."/>
            <person name="Park J.-H."/>
            <person name="Shin H.-D."/>
            <person name="Choi I.-G."/>
        </authorList>
    </citation>
    <scope>NUCLEOTIDE SEQUENCE [LARGE SCALE GENOMIC DNA]</scope>
    <source>
        <strain evidence="8 9">KUS-F28377</strain>
    </source>
</reference>
<dbReference type="AlphaFoldDB" id="A0A1C7N342"/>
<dbReference type="InterPro" id="IPR047088">
    <property type="entry name" value="ORC5_C"/>
</dbReference>
<dbReference type="InterPro" id="IPR027417">
    <property type="entry name" value="P-loop_NTPase"/>
</dbReference>
<comment type="caution">
    <text evidence="8">The sequence shown here is derived from an EMBL/GenBank/DDBJ whole genome shotgun (WGS) entry which is preliminary data.</text>
</comment>
<protein>
    <submittedName>
        <fullName evidence="8">Origin recognition complex subunit 5</fullName>
    </submittedName>
</protein>
<gene>
    <name evidence="8" type="primary">Orc5</name>
    <name evidence="8" type="ORF">A0J61_08460</name>
</gene>
<dbReference type="InterPro" id="IPR020796">
    <property type="entry name" value="ORC5"/>
</dbReference>
<evidence type="ECO:0000256" key="1">
    <source>
        <dbReference type="ARBA" id="ARBA00004123"/>
    </source>
</evidence>
<dbReference type="PANTHER" id="PTHR12705">
    <property type="entry name" value="ORIGIN RECOGNITION COMPLEX SUBUNIT 5"/>
    <property type="match status" value="1"/>
</dbReference>
<comment type="similarity">
    <text evidence="2">Belongs to the ORC5 family.</text>
</comment>
<accession>A0A1C7N342</accession>
<evidence type="ECO:0000313" key="8">
    <source>
        <dbReference type="EMBL" id="OBZ83491.1"/>
    </source>
</evidence>
<dbReference type="InterPro" id="IPR048866">
    <property type="entry name" value="ORC5_lid"/>
</dbReference>
<organism evidence="8 9">
    <name type="scientific">Choanephora cucurbitarum</name>
    <dbReference type="NCBI Taxonomy" id="101091"/>
    <lineage>
        <taxon>Eukaryota</taxon>
        <taxon>Fungi</taxon>
        <taxon>Fungi incertae sedis</taxon>
        <taxon>Mucoromycota</taxon>
        <taxon>Mucoromycotina</taxon>
        <taxon>Mucoromycetes</taxon>
        <taxon>Mucorales</taxon>
        <taxon>Mucorineae</taxon>
        <taxon>Choanephoraceae</taxon>
        <taxon>Choanephoroideae</taxon>
        <taxon>Choanephora</taxon>
    </lineage>
</organism>
<dbReference type="GO" id="GO:0006270">
    <property type="term" value="P:DNA replication initiation"/>
    <property type="evidence" value="ECO:0007669"/>
    <property type="project" value="TreeGrafter"/>
</dbReference>
<evidence type="ECO:0000259" key="7">
    <source>
        <dbReference type="SMART" id="SM00382"/>
    </source>
</evidence>
<proteinExistence type="inferred from homology"/>
<dbReference type="SMART" id="SM00382">
    <property type="entry name" value="AAA"/>
    <property type="match status" value="1"/>
</dbReference>
<dbReference type="InterPro" id="IPR003593">
    <property type="entry name" value="AAA+_ATPase"/>
</dbReference>
<dbReference type="FunCoup" id="A0A1C7N342">
    <property type="interactions" value="1003"/>
</dbReference>
<evidence type="ECO:0000256" key="4">
    <source>
        <dbReference type="ARBA" id="ARBA00022741"/>
    </source>
</evidence>
<keyword evidence="3" id="KW-0235">DNA replication</keyword>
<evidence type="ECO:0000256" key="2">
    <source>
        <dbReference type="ARBA" id="ARBA00006269"/>
    </source>
</evidence>
<dbReference type="Pfam" id="PF21639">
    <property type="entry name" value="ORC5_lid"/>
    <property type="match status" value="1"/>
</dbReference>
<dbReference type="OrthoDB" id="365981at2759"/>
<evidence type="ECO:0000256" key="6">
    <source>
        <dbReference type="ARBA" id="ARBA00023242"/>
    </source>
</evidence>
<dbReference type="Pfam" id="PF13191">
    <property type="entry name" value="AAA_16"/>
    <property type="match status" value="1"/>
</dbReference>
<dbReference type="GO" id="GO:0005664">
    <property type="term" value="C:nuclear origin of replication recognition complex"/>
    <property type="evidence" value="ECO:0007669"/>
    <property type="project" value="TreeGrafter"/>
</dbReference>
<keyword evidence="5" id="KW-0067">ATP-binding</keyword>
<evidence type="ECO:0000313" key="9">
    <source>
        <dbReference type="Proteomes" id="UP000093000"/>
    </source>
</evidence>
<dbReference type="Pfam" id="PF14630">
    <property type="entry name" value="ORC5_C"/>
    <property type="match status" value="1"/>
</dbReference>
<dbReference type="InParanoid" id="A0A1C7N342"/>
<keyword evidence="9" id="KW-1185">Reference proteome</keyword>
<dbReference type="InterPro" id="IPR041664">
    <property type="entry name" value="AAA_16"/>
</dbReference>
<dbReference type="EMBL" id="LUGH01000653">
    <property type="protein sequence ID" value="OBZ83491.1"/>
    <property type="molecule type" value="Genomic_DNA"/>
</dbReference>
<comment type="subcellular location">
    <subcellularLocation>
        <location evidence="1">Nucleus</location>
    </subcellularLocation>
</comment>
<keyword evidence="6" id="KW-0539">Nucleus</keyword>
<evidence type="ECO:0000256" key="5">
    <source>
        <dbReference type="ARBA" id="ARBA00022840"/>
    </source>
</evidence>
<name>A0A1C7N342_9FUNG</name>
<evidence type="ECO:0000256" key="3">
    <source>
        <dbReference type="ARBA" id="ARBA00022705"/>
    </source>
</evidence>
<dbReference type="Proteomes" id="UP000093000">
    <property type="component" value="Unassembled WGS sequence"/>
</dbReference>
<dbReference type="SUPFAM" id="SSF52540">
    <property type="entry name" value="P-loop containing nucleoside triphosphate hydrolases"/>
    <property type="match status" value="1"/>
</dbReference>